<name>A0AA36FC77_OCTVU</name>
<evidence type="ECO:0000313" key="2">
    <source>
        <dbReference type="Proteomes" id="UP001162480"/>
    </source>
</evidence>
<organism evidence="1 2">
    <name type="scientific">Octopus vulgaris</name>
    <name type="common">Common octopus</name>
    <dbReference type="NCBI Taxonomy" id="6645"/>
    <lineage>
        <taxon>Eukaryota</taxon>
        <taxon>Metazoa</taxon>
        <taxon>Spiralia</taxon>
        <taxon>Lophotrochozoa</taxon>
        <taxon>Mollusca</taxon>
        <taxon>Cephalopoda</taxon>
        <taxon>Coleoidea</taxon>
        <taxon>Octopodiformes</taxon>
        <taxon>Octopoda</taxon>
        <taxon>Incirrata</taxon>
        <taxon>Octopodidae</taxon>
        <taxon>Octopus</taxon>
    </lineage>
</organism>
<dbReference type="Proteomes" id="UP001162480">
    <property type="component" value="Chromosome 13"/>
</dbReference>
<dbReference type="AlphaFoldDB" id="A0AA36FC77"/>
<protein>
    <submittedName>
        <fullName evidence="1">Uncharacterized protein</fullName>
    </submittedName>
</protein>
<keyword evidence="2" id="KW-1185">Reference proteome</keyword>
<proteinExistence type="predicted"/>
<sequence length="72" mass="8206">MNNSENDNTAISRIICEEYNDQIRYSLENDDEAVNQVEGNINAPEGRTETFKPGFHRLLSVILLEPKLVVEV</sequence>
<accession>A0AA36FC77</accession>
<gene>
    <name evidence="1" type="ORF">OCTVUL_1B026110</name>
</gene>
<dbReference type="EMBL" id="OX597826">
    <property type="protein sequence ID" value="CAI9731899.1"/>
    <property type="molecule type" value="Genomic_DNA"/>
</dbReference>
<reference evidence="1" key="1">
    <citation type="submission" date="2023-08" db="EMBL/GenBank/DDBJ databases">
        <authorList>
            <person name="Alioto T."/>
            <person name="Alioto T."/>
            <person name="Gomez Garrido J."/>
        </authorList>
    </citation>
    <scope>NUCLEOTIDE SEQUENCE</scope>
</reference>
<evidence type="ECO:0000313" key="1">
    <source>
        <dbReference type="EMBL" id="CAI9731899.1"/>
    </source>
</evidence>